<dbReference type="PANTHER" id="PTHR11960">
    <property type="entry name" value="EUKARYOTIC TRANSLATION INITIATION FACTOR 4E RELATED"/>
    <property type="match status" value="1"/>
</dbReference>
<reference evidence="7" key="2">
    <citation type="submission" date="2021-09" db="EMBL/GenBank/DDBJ databases">
        <authorList>
            <person name="Jia N."/>
            <person name="Wang J."/>
            <person name="Shi W."/>
            <person name="Du L."/>
            <person name="Sun Y."/>
            <person name="Zhan W."/>
            <person name="Jiang J."/>
            <person name="Wang Q."/>
            <person name="Zhang B."/>
            <person name="Ji P."/>
            <person name="Sakyi L.B."/>
            <person name="Cui X."/>
            <person name="Yuan T."/>
            <person name="Jiang B."/>
            <person name="Yang W."/>
            <person name="Lam T.T.-Y."/>
            <person name="Chang Q."/>
            <person name="Ding S."/>
            <person name="Wang X."/>
            <person name="Zhu J."/>
            <person name="Ruan X."/>
            <person name="Zhao L."/>
            <person name="Wei J."/>
            <person name="Que T."/>
            <person name="Du C."/>
            <person name="Cheng J."/>
            <person name="Dai P."/>
            <person name="Han X."/>
            <person name="Huang E."/>
            <person name="Gao Y."/>
            <person name="Liu J."/>
            <person name="Shao H."/>
            <person name="Ye R."/>
            <person name="Li L."/>
            <person name="Wei W."/>
            <person name="Wang X."/>
            <person name="Wang C."/>
            <person name="Huo Q."/>
            <person name="Li W."/>
            <person name="Guo W."/>
            <person name="Chen H."/>
            <person name="Chen S."/>
            <person name="Zhou L."/>
            <person name="Zhou L."/>
            <person name="Ni X."/>
            <person name="Tian J."/>
            <person name="Zhou Y."/>
            <person name="Sheng Y."/>
            <person name="Liu T."/>
            <person name="Pan Y."/>
            <person name="Xia L."/>
            <person name="Li J."/>
            <person name="Zhao F."/>
            <person name="Cao W."/>
        </authorList>
    </citation>
    <scope>NUCLEOTIDE SEQUENCE</scope>
    <source>
        <strain evidence="7">Rmic-2018</strain>
        <tissue evidence="7">Larvae</tissue>
    </source>
</reference>
<dbReference type="GO" id="GO:0000340">
    <property type="term" value="F:RNA 7-methylguanosine cap binding"/>
    <property type="evidence" value="ECO:0007669"/>
    <property type="project" value="TreeGrafter"/>
</dbReference>
<dbReference type="GO" id="GO:0006417">
    <property type="term" value="P:regulation of translation"/>
    <property type="evidence" value="ECO:0007669"/>
    <property type="project" value="UniProtKB-KW"/>
</dbReference>
<accession>A0A9J6E6F8</accession>
<keyword evidence="2" id="KW-0810">Translation regulation</keyword>
<evidence type="ECO:0000256" key="5">
    <source>
        <dbReference type="RuleBase" id="RU004374"/>
    </source>
</evidence>
<dbReference type="Gene3D" id="3.30.760.10">
    <property type="entry name" value="RNA Cap, Translation Initiation Factor Eif4e"/>
    <property type="match status" value="1"/>
</dbReference>
<dbReference type="InterPro" id="IPR001040">
    <property type="entry name" value="TIF_eIF_4E"/>
</dbReference>
<evidence type="ECO:0000256" key="4">
    <source>
        <dbReference type="ARBA" id="ARBA00022917"/>
    </source>
</evidence>
<keyword evidence="4 5" id="KW-0648">Protein biosynthesis</keyword>
<evidence type="ECO:0000256" key="1">
    <source>
        <dbReference type="ARBA" id="ARBA00022540"/>
    </source>
</evidence>
<reference evidence="7" key="1">
    <citation type="journal article" date="2020" name="Cell">
        <title>Large-Scale Comparative Analyses of Tick Genomes Elucidate Their Genetic Diversity and Vector Capacities.</title>
        <authorList>
            <consortium name="Tick Genome and Microbiome Consortium (TIGMIC)"/>
            <person name="Jia N."/>
            <person name="Wang J."/>
            <person name="Shi W."/>
            <person name="Du L."/>
            <person name="Sun Y."/>
            <person name="Zhan W."/>
            <person name="Jiang J.F."/>
            <person name="Wang Q."/>
            <person name="Zhang B."/>
            <person name="Ji P."/>
            <person name="Bell-Sakyi L."/>
            <person name="Cui X.M."/>
            <person name="Yuan T.T."/>
            <person name="Jiang B.G."/>
            <person name="Yang W.F."/>
            <person name="Lam T.T."/>
            <person name="Chang Q.C."/>
            <person name="Ding S.J."/>
            <person name="Wang X.J."/>
            <person name="Zhu J.G."/>
            <person name="Ruan X.D."/>
            <person name="Zhao L."/>
            <person name="Wei J.T."/>
            <person name="Ye R.Z."/>
            <person name="Que T.C."/>
            <person name="Du C.H."/>
            <person name="Zhou Y.H."/>
            <person name="Cheng J.X."/>
            <person name="Dai P.F."/>
            <person name="Guo W.B."/>
            <person name="Han X.H."/>
            <person name="Huang E.J."/>
            <person name="Li L.F."/>
            <person name="Wei W."/>
            <person name="Gao Y.C."/>
            <person name="Liu J.Z."/>
            <person name="Shao H.Z."/>
            <person name="Wang X."/>
            <person name="Wang C.C."/>
            <person name="Yang T.C."/>
            <person name="Huo Q.B."/>
            <person name="Li W."/>
            <person name="Chen H.Y."/>
            <person name="Chen S.E."/>
            <person name="Zhou L.G."/>
            <person name="Ni X.B."/>
            <person name="Tian J.H."/>
            <person name="Sheng Y."/>
            <person name="Liu T."/>
            <person name="Pan Y.S."/>
            <person name="Xia L.Y."/>
            <person name="Li J."/>
            <person name="Zhao F."/>
            <person name="Cao W.C."/>
        </authorList>
    </citation>
    <scope>NUCLEOTIDE SEQUENCE</scope>
    <source>
        <strain evidence="7">Rmic-2018</strain>
    </source>
</reference>
<dbReference type="Pfam" id="PF01652">
    <property type="entry name" value="IF4E"/>
    <property type="match status" value="1"/>
</dbReference>
<gene>
    <name evidence="7" type="ORF">HPB51_005210</name>
</gene>
<keyword evidence="8" id="KW-1185">Reference proteome</keyword>
<evidence type="ECO:0000256" key="2">
    <source>
        <dbReference type="ARBA" id="ARBA00022845"/>
    </source>
</evidence>
<name>A0A9J6E6F8_RHIMP</name>
<dbReference type="Proteomes" id="UP000821866">
    <property type="component" value="Chromosome 3"/>
</dbReference>
<dbReference type="VEuPathDB" id="VectorBase:LOC119163219"/>
<comment type="similarity">
    <text evidence="5">Belongs to the eukaryotic initiation factor 4E family.</text>
</comment>
<evidence type="ECO:0000313" key="8">
    <source>
        <dbReference type="Proteomes" id="UP000821866"/>
    </source>
</evidence>
<keyword evidence="1 5" id="KW-0396">Initiation factor</keyword>
<feature type="compositionally biased region" description="Polar residues" evidence="6">
    <location>
        <begin position="202"/>
        <end position="216"/>
    </location>
</feature>
<comment type="caution">
    <text evidence="7">The sequence shown here is derived from an EMBL/GenBank/DDBJ whole genome shotgun (WGS) entry which is preliminary data.</text>
</comment>
<dbReference type="InterPro" id="IPR023398">
    <property type="entry name" value="TIF_eIF4e-like"/>
</dbReference>
<dbReference type="EMBL" id="JABSTU010000005">
    <property type="protein sequence ID" value="KAH8029908.1"/>
    <property type="molecule type" value="Genomic_DNA"/>
</dbReference>
<dbReference type="GO" id="GO:0003743">
    <property type="term" value="F:translation initiation factor activity"/>
    <property type="evidence" value="ECO:0007669"/>
    <property type="project" value="UniProtKB-KW"/>
</dbReference>
<evidence type="ECO:0000313" key="7">
    <source>
        <dbReference type="EMBL" id="KAH8029908.1"/>
    </source>
</evidence>
<dbReference type="GO" id="GO:0016281">
    <property type="term" value="C:eukaryotic translation initiation factor 4F complex"/>
    <property type="evidence" value="ECO:0007669"/>
    <property type="project" value="TreeGrafter"/>
</dbReference>
<keyword evidence="3 5" id="KW-0694">RNA-binding</keyword>
<feature type="region of interest" description="Disordered" evidence="6">
    <location>
        <begin position="199"/>
        <end position="231"/>
    </location>
</feature>
<dbReference type="SUPFAM" id="SSF55418">
    <property type="entry name" value="eIF4e-like"/>
    <property type="match status" value="1"/>
</dbReference>
<organism evidence="7 8">
    <name type="scientific">Rhipicephalus microplus</name>
    <name type="common">Cattle tick</name>
    <name type="synonym">Boophilus microplus</name>
    <dbReference type="NCBI Taxonomy" id="6941"/>
    <lineage>
        <taxon>Eukaryota</taxon>
        <taxon>Metazoa</taxon>
        <taxon>Ecdysozoa</taxon>
        <taxon>Arthropoda</taxon>
        <taxon>Chelicerata</taxon>
        <taxon>Arachnida</taxon>
        <taxon>Acari</taxon>
        <taxon>Parasitiformes</taxon>
        <taxon>Ixodida</taxon>
        <taxon>Ixodoidea</taxon>
        <taxon>Ixodidae</taxon>
        <taxon>Rhipicephalinae</taxon>
        <taxon>Rhipicephalus</taxon>
        <taxon>Boophilus</taxon>
    </lineage>
</organism>
<evidence type="ECO:0000256" key="6">
    <source>
        <dbReference type="SAM" id="MobiDB-lite"/>
    </source>
</evidence>
<evidence type="ECO:0000256" key="3">
    <source>
        <dbReference type="ARBA" id="ARBA00022884"/>
    </source>
</evidence>
<proteinExistence type="inferred from homology"/>
<sequence>MHNNRNGSLLATLSQKCALTCTQQRPRDDIEGKIISFSGCPSSSVAIWTEGRGISAAEYTASLKKIYTVNTVQGFWAVFHHIPDVCELGLRHTYHLMRGQRRPLWEDPENQRGGTWRIRCHKKHTPLVWKELILAAIGEQFAEDVRPGDDICGVSVCVRDRDDIVQLWNADARLSEGATVLSRVHALLPPGVTPVAEFYKQPENTSTKSKTRVGNTKNHRRSTSKGTTIAQ</sequence>
<dbReference type="AlphaFoldDB" id="A0A9J6E6F8"/>
<dbReference type="PANTHER" id="PTHR11960:SF66">
    <property type="entry name" value="EUKARYOTIC TRANSLATION INITIATION FACTOR 4E TYPE 3"/>
    <property type="match status" value="1"/>
</dbReference>
<protein>
    <submittedName>
        <fullName evidence="7">Uncharacterized protein</fullName>
    </submittedName>
</protein>